<dbReference type="PANTHER" id="PTHR42105">
    <property type="entry name" value="DIM2-ASSOCIATED PROTEIN 1"/>
    <property type="match status" value="1"/>
</dbReference>
<feature type="compositionally biased region" description="Basic and acidic residues" evidence="1">
    <location>
        <begin position="1809"/>
        <end position="1830"/>
    </location>
</feature>
<feature type="region of interest" description="Disordered" evidence="1">
    <location>
        <begin position="359"/>
        <end position="445"/>
    </location>
</feature>
<feature type="compositionally biased region" description="Basic and acidic residues" evidence="1">
    <location>
        <begin position="89"/>
        <end position="100"/>
    </location>
</feature>
<evidence type="ECO:0000313" key="4">
    <source>
        <dbReference type="RefSeq" id="XP_033531415.1"/>
    </source>
</evidence>
<feature type="region of interest" description="Disordered" evidence="1">
    <location>
        <begin position="1"/>
        <end position="145"/>
    </location>
</feature>
<feature type="region of interest" description="Disordered" evidence="1">
    <location>
        <begin position="1200"/>
        <end position="1229"/>
    </location>
</feature>
<protein>
    <submittedName>
        <fullName evidence="2 4">Uncharacterized protein</fullName>
    </submittedName>
</protein>
<dbReference type="Proteomes" id="UP000504638">
    <property type="component" value="Unplaced"/>
</dbReference>
<feature type="compositionally biased region" description="Polar residues" evidence="1">
    <location>
        <begin position="1413"/>
        <end position="1432"/>
    </location>
</feature>
<feature type="region of interest" description="Disordered" evidence="1">
    <location>
        <begin position="1768"/>
        <end position="1830"/>
    </location>
</feature>
<dbReference type="RefSeq" id="XP_033531415.1">
    <property type="nucleotide sequence ID" value="XM_033678250.1"/>
</dbReference>
<feature type="compositionally biased region" description="Acidic residues" evidence="1">
    <location>
        <begin position="1705"/>
        <end position="1716"/>
    </location>
</feature>
<feature type="compositionally biased region" description="Basic and acidic residues" evidence="1">
    <location>
        <begin position="763"/>
        <end position="772"/>
    </location>
</feature>
<feature type="compositionally biased region" description="Basic and acidic residues" evidence="1">
    <location>
        <begin position="493"/>
        <end position="509"/>
    </location>
</feature>
<dbReference type="EMBL" id="ML975170">
    <property type="protein sequence ID" value="KAF1809784.1"/>
    <property type="molecule type" value="Genomic_DNA"/>
</dbReference>
<feature type="region of interest" description="Disordered" evidence="1">
    <location>
        <begin position="1393"/>
        <end position="1496"/>
    </location>
</feature>
<feature type="compositionally biased region" description="Polar residues" evidence="1">
    <location>
        <begin position="1772"/>
        <end position="1787"/>
    </location>
</feature>
<feature type="compositionally biased region" description="Basic and acidic residues" evidence="1">
    <location>
        <begin position="423"/>
        <end position="445"/>
    </location>
</feature>
<feature type="compositionally biased region" description="Low complexity" evidence="1">
    <location>
        <begin position="573"/>
        <end position="589"/>
    </location>
</feature>
<reference evidence="2 4" key="1">
    <citation type="submission" date="2020-01" db="EMBL/GenBank/DDBJ databases">
        <authorList>
            <consortium name="DOE Joint Genome Institute"/>
            <person name="Haridas S."/>
            <person name="Albert R."/>
            <person name="Binder M."/>
            <person name="Bloem J."/>
            <person name="Labutti K."/>
            <person name="Salamov A."/>
            <person name="Andreopoulos B."/>
            <person name="Baker S.E."/>
            <person name="Barry K."/>
            <person name="Bills G."/>
            <person name="Bluhm B.H."/>
            <person name="Cannon C."/>
            <person name="Castanera R."/>
            <person name="Culley D.E."/>
            <person name="Daum C."/>
            <person name="Ezra D."/>
            <person name="Gonzalez J.B."/>
            <person name="Henrissat B."/>
            <person name="Kuo A."/>
            <person name="Liang C."/>
            <person name="Lipzen A."/>
            <person name="Lutzoni F."/>
            <person name="Magnuson J."/>
            <person name="Mondo S."/>
            <person name="Nolan M."/>
            <person name="Ohm R."/>
            <person name="Pangilinan J."/>
            <person name="Park H.-J."/>
            <person name="Ramirez L."/>
            <person name="Alfaro M."/>
            <person name="Sun H."/>
            <person name="Tritt A."/>
            <person name="Yoshinaga Y."/>
            <person name="Zwiers L.-H."/>
            <person name="Turgeon B.G."/>
            <person name="Goodwin S.B."/>
            <person name="Spatafora J.W."/>
            <person name="Crous P.W."/>
            <person name="Grigoriev I.V."/>
        </authorList>
    </citation>
    <scope>NUCLEOTIDE SEQUENCE</scope>
    <source>
        <strain evidence="2 4">CBS 781.70</strain>
    </source>
</reference>
<evidence type="ECO:0000313" key="2">
    <source>
        <dbReference type="EMBL" id="KAF1809784.1"/>
    </source>
</evidence>
<feature type="compositionally biased region" description="Polar residues" evidence="1">
    <location>
        <begin position="1279"/>
        <end position="1289"/>
    </location>
</feature>
<feature type="compositionally biased region" description="Basic and acidic residues" evidence="1">
    <location>
        <begin position="466"/>
        <end position="477"/>
    </location>
</feature>
<organism evidence="2">
    <name type="scientific">Eremomyces bilateralis CBS 781.70</name>
    <dbReference type="NCBI Taxonomy" id="1392243"/>
    <lineage>
        <taxon>Eukaryota</taxon>
        <taxon>Fungi</taxon>
        <taxon>Dikarya</taxon>
        <taxon>Ascomycota</taxon>
        <taxon>Pezizomycotina</taxon>
        <taxon>Dothideomycetes</taxon>
        <taxon>Dothideomycetes incertae sedis</taxon>
        <taxon>Eremomycetales</taxon>
        <taxon>Eremomycetaceae</taxon>
        <taxon>Eremomyces</taxon>
    </lineage>
</organism>
<gene>
    <name evidence="2 4" type="ORF">P152DRAFT_451732</name>
</gene>
<reference evidence="4" key="2">
    <citation type="submission" date="2020-04" db="EMBL/GenBank/DDBJ databases">
        <authorList>
            <consortium name="NCBI Genome Project"/>
        </authorList>
    </citation>
    <scope>NUCLEOTIDE SEQUENCE</scope>
    <source>
        <strain evidence="4">CBS 781.70</strain>
    </source>
</reference>
<feature type="compositionally biased region" description="Low complexity" evidence="1">
    <location>
        <begin position="1672"/>
        <end position="1689"/>
    </location>
</feature>
<feature type="compositionally biased region" description="Basic and acidic residues" evidence="1">
    <location>
        <begin position="222"/>
        <end position="231"/>
    </location>
</feature>
<feature type="compositionally biased region" description="Basic and acidic residues" evidence="1">
    <location>
        <begin position="893"/>
        <end position="904"/>
    </location>
</feature>
<feature type="compositionally biased region" description="Basic and acidic residues" evidence="1">
    <location>
        <begin position="279"/>
        <end position="291"/>
    </location>
</feature>
<feature type="compositionally biased region" description="Polar residues" evidence="1">
    <location>
        <begin position="359"/>
        <end position="368"/>
    </location>
</feature>
<feature type="region of interest" description="Disordered" evidence="1">
    <location>
        <begin position="660"/>
        <end position="750"/>
    </location>
</feature>
<feature type="compositionally biased region" description="Polar residues" evidence="1">
    <location>
        <begin position="1307"/>
        <end position="1325"/>
    </location>
</feature>
<keyword evidence="3" id="KW-1185">Reference proteome</keyword>
<name>A0A6G1FVH1_9PEZI</name>
<feature type="region of interest" description="Disordered" evidence="1">
    <location>
        <begin position="186"/>
        <end position="322"/>
    </location>
</feature>
<dbReference type="OrthoDB" id="5382102at2759"/>
<feature type="compositionally biased region" description="Polar residues" evidence="1">
    <location>
        <begin position="1559"/>
        <end position="1568"/>
    </location>
</feature>
<feature type="compositionally biased region" description="Polar residues" evidence="1">
    <location>
        <begin position="125"/>
        <end position="145"/>
    </location>
</feature>
<feature type="compositionally biased region" description="Polar residues" evidence="1">
    <location>
        <begin position="664"/>
        <end position="680"/>
    </location>
</feature>
<feature type="compositionally biased region" description="Polar residues" evidence="1">
    <location>
        <begin position="1483"/>
        <end position="1492"/>
    </location>
</feature>
<proteinExistence type="predicted"/>
<dbReference type="PANTHER" id="PTHR42105:SF1">
    <property type="entry name" value="TRANSALDOLASE"/>
    <property type="match status" value="1"/>
</dbReference>
<dbReference type="GeneID" id="54418820"/>
<feature type="compositionally biased region" description="Basic and acidic residues" evidence="1">
    <location>
        <begin position="39"/>
        <end position="49"/>
    </location>
</feature>
<feature type="compositionally biased region" description="Basic and acidic residues" evidence="1">
    <location>
        <begin position="249"/>
        <end position="260"/>
    </location>
</feature>
<feature type="region of interest" description="Disordered" evidence="1">
    <location>
        <begin position="464"/>
        <end position="600"/>
    </location>
</feature>
<evidence type="ECO:0000313" key="3">
    <source>
        <dbReference type="Proteomes" id="UP000504638"/>
    </source>
</evidence>
<feature type="region of interest" description="Disordered" evidence="1">
    <location>
        <begin position="840"/>
        <end position="859"/>
    </location>
</feature>
<feature type="compositionally biased region" description="Low complexity" evidence="1">
    <location>
        <begin position="307"/>
        <end position="320"/>
    </location>
</feature>
<evidence type="ECO:0000256" key="1">
    <source>
        <dbReference type="SAM" id="MobiDB-lite"/>
    </source>
</evidence>
<feature type="region of interest" description="Disordered" evidence="1">
    <location>
        <begin position="763"/>
        <end position="786"/>
    </location>
</feature>
<feature type="region of interest" description="Disordered" evidence="1">
    <location>
        <begin position="608"/>
        <end position="627"/>
    </location>
</feature>
<feature type="region of interest" description="Disordered" evidence="1">
    <location>
        <begin position="893"/>
        <end position="965"/>
    </location>
</feature>
<reference evidence="4" key="3">
    <citation type="submission" date="2025-04" db="UniProtKB">
        <authorList>
            <consortium name="RefSeq"/>
        </authorList>
    </citation>
    <scope>IDENTIFICATION</scope>
    <source>
        <strain evidence="4">CBS 781.70</strain>
    </source>
</reference>
<accession>A0A6G1FVH1</accession>
<feature type="region of interest" description="Disordered" evidence="1">
    <location>
        <begin position="1536"/>
        <end position="1575"/>
    </location>
</feature>
<feature type="compositionally biased region" description="Basic and acidic residues" evidence="1">
    <location>
        <begin position="380"/>
        <end position="408"/>
    </location>
</feature>
<feature type="compositionally biased region" description="Polar residues" evidence="1">
    <location>
        <begin position="1619"/>
        <end position="1635"/>
    </location>
</feature>
<sequence>MGVDTHRSPKRPPLPAPTDTSTSGWETGPGAQETDLETDLSRRTDRTDKTSYSIPEDGSPVTITTKKRRDSDAKGSHNSQTSLLIEYFEASKTEGKETRRPSVRVRVTPSGRKSKRDGTSGDHVQITQTDRNRTPSYTRRISLNNKSDKVLEASEISNSDRSNLSTIPPVEVEFIEQSDISRSDISRGPAFIAGSDISSMPPDSMLEGSGEPAFRSPKKSQAIREEERIEETVPVPVDTLKAPTRSRSLSRERLTQKAVEKIMSQQRGERGAASSTKVKGVERRSSRDADAKGALLGSELSHKSDRSGTSAISGTSSINNPKLLATVEDAIRRLILPEITTLREEQARYKKAYLRDSITSTGTGSSYATDGRRRVSKVSSEPRIRSGSYDHDVPSVFTDDHGEMVEGGRRRHRRSSKDSSSTVREEERAHVHRKSSGEKSGGRARDVAAGALAGAAATALTAAALKKHDSSGNLDRRERRKRKGSTSKSGSRSRRESVSESYEETRREAGPIPPMPMQSELVSDVTRDSIRSIPTDVTAGPLDRGSFTPKGKTRSKSSLKEREIMEVSRGSPRHITSPTTRTPTRTPVSLKHGLGTYHDNLSPVETVRSARSEKDVVSSGKPTQASAGAGMAITPAAMAAAAAIARLKPGEFDDVSEEAFDGATAQTPSRSVVSPIQSVDSYRDENDLTMAGALGSPDSMSRSGTTRPYRPHGFSMERSHEVMGQFTPSPSRIRAAGTPGKDSPIEPGGIEREAEEFFRRAHEENDRYRNEMSTEPVTFGPESLDDYETRRLTRITENTEDDWTADQQNLREVGQTTEYVRTPLAVESAVASLLDPSTLSVRSSQGSHLDAPHSQAGSATLDRGLAQDVDSPRNLQHETSGERWGAIRDQARSLKEENSIDRVHHTPTSKQSRETPLLQMESPTQTASIRAVSRELQREPSVTMSARGIPGQDEPAIGFIPDDESDIITNPTEIQGAKRLSGSDKLGFDKRAALAAAAAGAVMEIGARGLSRGKNSGEHVDPIGKEVDARGYMQPTVDDEYNEDPGYDPVHEAAEPGQKAELSRNIPMANNDEGYQTDTHMKAQPFAREDEDMDDEYPDVQSRAKYLSGMSAGMESPLYDSATGRGIDRIKSKDVVALMDHLTVRDAQRNARDTEILVTLVRSAAEMRTQWEEMKRFIREQDGMVMSNADRNADITVQRVLGGPRPQPLGSPRAPRGASSEETDEMSKKRENVFRRALKGLSMKGNSDLTKIEDMLMQLLSEVEGLKLTQGMSANMTVASRTQPASVNSYEHLRTADPGYEPEGRAGTNSSPNQSGYFSNPSSRHVNGLHSGYDGRGGSEGHARGNRISTVLEGDEDEQDYDVRAPLTSHPYTSAKAQAAADQRLLTPTQEAYRNKAKARAPSAEMEKHLTPPRQTAGQFQQGSSTENTPARTSEKKHKSTSSSLFGIPRMSRWSKTTASTAAPDSTGLQGSTGPRQRPFSDASRSGSNLDVTQYDDGTYAVHDEDRLRSTNSLAHEGQAQLSPVVQASATYMPTAAGDIDMPHGIPRSPSPLIPETASGRSKASVISQEDPKYQAHRNSLNLQHPQPRQGQTGRHQNHLEGVATSFDPKDFGLGSDLSGVSNTTSGIAQPQDQWGSEPALALNRQRFSGSSGGSYRDDGPLVPAPATQTGASRSSYAERAQAQAQAQSPTKPRKAAVDAREHLTDEEDHSTDDESDARYVGPTLTSMPPAPPNTLAGYQAAPPLAPIQEVPSVRYSLDEGSLRDMREELTPSPSLRNQPRMQTPTRKITGPRPMPGAAPRNGSGMREMMSKKSFDSLESYRDSVDSETF</sequence>
<feature type="compositionally biased region" description="Polar residues" evidence="1">
    <location>
        <begin position="1454"/>
        <end position="1475"/>
    </location>
</feature>
<feature type="region of interest" description="Disordered" evidence="1">
    <location>
        <begin position="1279"/>
        <end position="1345"/>
    </location>
</feature>
<feature type="region of interest" description="Disordered" evidence="1">
    <location>
        <begin position="1605"/>
        <end position="1740"/>
    </location>
</feature>